<organism evidence="5 6">
    <name type="scientific">Streptosporangium vulgare</name>
    <dbReference type="NCBI Taxonomy" id="46190"/>
    <lineage>
        <taxon>Bacteria</taxon>
        <taxon>Bacillati</taxon>
        <taxon>Actinomycetota</taxon>
        <taxon>Actinomycetes</taxon>
        <taxon>Streptosporangiales</taxon>
        <taxon>Streptosporangiaceae</taxon>
        <taxon>Streptosporangium</taxon>
    </lineage>
</organism>
<dbReference type="Pfam" id="PF13385">
    <property type="entry name" value="Laminin_G_3"/>
    <property type="match status" value="1"/>
</dbReference>
<evidence type="ECO:0000259" key="4">
    <source>
        <dbReference type="SMART" id="SM00560"/>
    </source>
</evidence>
<dbReference type="SUPFAM" id="SSF49899">
    <property type="entry name" value="Concanavalin A-like lectins/glucanases"/>
    <property type="match status" value="1"/>
</dbReference>
<dbReference type="SMART" id="SM00560">
    <property type="entry name" value="LamGL"/>
    <property type="match status" value="1"/>
</dbReference>
<keyword evidence="1" id="KW-0732">Signal</keyword>
<feature type="region of interest" description="Disordered" evidence="3">
    <location>
        <begin position="35"/>
        <end position="57"/>
    </location>
</feature>
<comment type="caution">
    <text evidence="5">The sequence shown here is derived from an EMBL/GenBank/DDBJ whole genome shotgun (WGS) entry which is preliminary data.</text>
</comment>
<keyword evidence="6" id="KW-1185">Reference proteome</keyword>
<proteinExistence type="predicted"/>
<accession>A0ABV5TCD7</accession>
<dbReference type="InterPro" id="IPR013320">
    <property type="entry name" value="ConA-like_dom_sf"/>
</dbReference>
<dbReference type="InterPro" id="IPR006558">
    <property type="entry name" value="LamG-like"/>
</dbReference>
<evidence type="ECO:0000256" key="3">
    <source>
        <dbReference type="SAM" id="MobiDB-lite"/>
    </source>
</evidence>
<protein>
    <submittedName>
        <fullName evidence="5">LamG domain-containing protein</fullName>
    </submittedName>
</protein>
<evidence type="ECO:0000256" key="2">
    <source>
        <dbReference type="ARBA" id="ARBA00023157"/>
    </source>
</evidence>
<dbReference type="Proteomes" id="UP001589610">
    <property type="component" value="Unassembled WGS sequence"/>
</dbReference>
<dbReference type="EMBL" id="JBHMBS010000004">
    <property type="protein sequence ID" value="MFB9676080.1"/>
    <property type="molecule type" value="Genomic_DNA"/>
</dbReference>
<gene>
    <name evidence="5" type="ORF">ACFFRH_11320</name>
</gene>
<dbReference type="RefSeq" id="WP_344744739.1">
    <property type="nucleotide sequence ID" value="NZ_BAAAWW010000050.1"/>
</dbReference>
<feature type="domain" description="LamG-like jellyroll fold" evidence="4">
    <location>
        <begin position="93"/>
        <end position="223"/>
    </location>
</feature>
<dbReference type="Gene3D" id="2.60.120.200">
    <property type="match status" value="1"/>
</dbReference>
<evidence type="ECO:0000313" key="6">
    <source>
        <dbReference type="Proteomes" id="UP001589610"/>
    </source>
</evidence>
<evidence type="ECO:0000313" key="5">
    <source>
        <dbReference type="EMBL" id="MFB9676080.1"/>
    </source>
</evidence>
<evidence type="ECO:0000256" key="1">
    <source>
        <dbReference type="ARBA" id="ARBA00022729"/>
    </source>
</evidence>
<name>A0ABV5TCD7_9ACTN</name>
<dbReference type="PANTHER" id="PTHR47635:SF2">
    <property type="entry name" value="LAMG-LIKE JELLYROLL FOLD DOMAIN-CONTAINING PROTEIN"/>
    <property type="match status" value="1"/>
</dbReference>
<reference evidence="5 6" key="1">
    <citation type="submission" date="2024-09" db="EMBL/GenBank/DDBJ databases">
        <authorList>
            <person name="Sun Q."/>
            <person name="Mori K."/>
        </authorList>
    </citation>
    <scope>NUCLEOTIDE SEQUENCE [LARGE SCALE GENOMIC DNA]</scope>
    <source>
        <strain evidence="5 6">JCM 3028</strain>
    </source>
</reference>
<keyword evidence="2" id="KW-1015">Disulfide bond</keyword>
<dbReference type="PANTHER" id="PTHR47635">
    <property type="entry name" value="CUB DOMAIN-CONTAINING PROTEIN"/>
    <property type="match status" value="1"/>
</dbReference>
<sequence length="234" mass="24343">MRGTAARHDAVDGSLGSLGSLGGLAADEPVPVLAYGMDEGTGTTVRDGSGKGNNGRAYDTTWADGRFGGSVRFSDDGNGWIATPSSTSLRMTEGMTVSAWVNPSKTGTEQMLLKWANAETDFRVFASEPGSSSPSVVALGDMSPPFQLPSRRTLPVGAWSHLAVTFEKGTFALYVNGEPAEMRRGSFSPSDGAALFGIAGSNTAPFAGKVDEVRAYTAALSPAQVRTLMETPVP</sequence>